<accession>A0ACB9FXW6</accession>
<sequence length="156" mass="17772">MKEMKLEPNVNPLSLTNCFSNTNFTIAAVKPPQLRHTPVFHVLKMKKAASLSHPMKTHAITADEGVAGKWEVSRSGDESRPLLQNLLLAGALPHWRRPPPPMDTFREDVGWHTGAQDSRRNLWFKKSKRKENEFSLLSKSEVRGCYMIIQKDVKLV</sequence>
<evidence type="ECO:0000313" key="1">
    <source>
        <dbReference type="EMBL" id="KAI3775675.1"/>
    </source>
</evidence>
<dbReference type="EMBL" id="CM042032">
    <property type="protein sequence ID" value="KAI3775675.1"/>
    <property type="molecule type" value="Genomic_DNA"/>
</dbReference>
<name>A0ACB9FXW6_9ASTR</name>
<evidence type="ECO:0000313" key="2">
    <source>
        <dbReference type="Proteomes" id="UP001056120"/>
    </source>
</evidence>
<organism evidence="1 2">
    <name type="scientific">Smallanthus sonchifolius</name>
    <dbReference type="NCBI Taxonomy" id="185202"/>
    <lineage>
        <taxon>Eukaryota</taxon>
        <taxon>Viridiplantae</taxon>
        <taxon>Streptophyta</taxon>
        <taxon>Embryophyta</taxon>
        <taxon>Tracheophyta</taxon>
        <taxon>Spermatophyta</taxon>
        <taxon>Magnoliopsida</taxon>
        <taxon>eudicotyledons</taxon>
        <taxon>Gunneridae</taxon>
        <taxon>Pentapetalae</taxon>
        <taxon>asterids</taxon>
        <taxon>campanulids</taxon>
        <taxon>Asterales</taxon>
        <taxon>Asteraceae</taxon>
        <taxon>Asteroideae</taxon>
        <taxon>Heliantheae alliance</taxon>
        <taxon>Millerieae</taxon>
        <taxon>Smallanthus</taxon>
    </lineage>
</organism>
<keyword evidence="2" id="KW-1185">Reference proteome</keyword>
<protein>
    <submittedName>
        <fullName evidence="1">Uncharacterized protein</fullName>
    </submittedName>
</protein>
<gene>
    <name evidence="1" type="ORF">L1987_45424</name>
</gene>
<comment type="caution">
    <text evidence="1">The sequence shown here is derived from an EMBL/GenBank/DDBJ whole genome shotgun (WGS) entry which is preliminary data.</text>
</comment>
<reference evidence="1 2" key="2">
    <citation type="journal article" date="2022" name="Mol. Ecol. Resour.">
        <title>The genomes of chicory, endive, great burdock and yacon provide insights into Asteraceae paleo-polyploidization history and plant inulin production.</title>
        <authorList>
            <person name="Fan W."/>
            <person name="Wang S."/>
            <person name="Wang H."/>
            <person name="Wang A."/>
            <person name="Jiang F."/>
            <person name="Liu H."/>
            <person name="Zhao H."/>
            <person name="Xu D."/>
            <person name="Zhang Y."/>
        </authorList>
    </citation>
    <scope>NUCLEOTIDE SEQUENCE [LARGE SCALE GENOMIC DNA]</scope>
    <source>
        <strain evidence="2">cv. Yunnan</strain>
        <tissue evidence="1">Leaves</tissue>
    </source>
</reference>
<proteinExistence type="predicted"/>
<dbReference type="Proteomes" id="UP001056120">
    <property type="component" value="Linkage Group LG15"/>
</dbReference>
<reference evidence="2" key="1">
    <citation type="journal article" date="2022" name="Mol. Ecol. Resour.">
        <title>The genomes of chicory, endive, great burdock and yacon provide insights into Asteraceae palaeo-polyploidization history and plant inulin production.</title>
        <authorList>
            <person name="Fan W."/>
            <person name="Wang S."/>
            <person name="Wang H."/>
            <person name="Wang A."/>
            <person name="Jiang F."/>
            <person name="Liu H."/>
            <person name="Zhao H."/>
            <person name="Xu D."/>
            <person name="Zhang Y."/>
        </authorList>
    </citation>
    <scope>NUCLEOTIDE SEQUENCE [LARGE SCALE GENOMIC DNA]</scope>
    <source>
        <strain evidence="2">cv. Yunnan</strain>
    </source>
</reference>